<evidence type="ECO:0000313" key="3">
    <source>
        <dbReference type="EMBL" id="TCX49512.1"/>
    </source>
</evidence>
<gene>
    <name evidence="1" type="ORF">ETE70_12205</name>
    <name evidence="3" type="ORF">ETE72_20785</name>
    <name evidence="5" type="ORF">ETE87_06285</name>
    <name evidence="4" type="ORF">ETE99_05895</name>
    <name evidence="2" type="ORF">ETF02_11370</name>
    <name evidence="6" type="ORF">ETH45_04290</name>
</gene>
<dbReference type="EMBL" id="SDCK01000026">
    <property type="protein sequence ID" value="TCX49512.1"/>
    <property type="molecule type" value="Genomic_DNA"/>
</dbReference>
<evidence type="ECO:0000313" key="1">
    <source>
        <dbReference type="EMBL" id="TCX26781.1"/>
    </source>
</evidence>
<dbReference type="EMBL" id="SDCI01000008">
    <property type="protein sequence ID" value="TCX43688.1"/>
    <property type="molecule type" value="Genomic_DNA"/>
</dbReference>
<dbReference type="EMBL" id="SDDH01000004">
    <property type="protein sequence ID" value="TCY72435.1"/>
    <property type="molecule type" value="Genomic_DNA"/>
</dbReference>
<evidence type="ECO:0000313" key="5">
    <source>
        <dbReference type="EMBL" id="TCX92185.1"/>
    </source>
</evidence>
<evidence type="ECO:0000313" key="6">
    <source>
        <dbReference type="EMBL" id="TCY72435.1"/>
    </source>
</evidence>
<dbReference type="EMBL" id="SDCP01000005">
    <property type="protein sequence ID" value="TCX86001.1"/>
    <property type="molecule type" value="Genomic_DNA"/>
</dbReference>
<evidence type="ECO:0000313" key="2">
    <source>
        <dbReference type="EMBL" id="TCX43688.1"/>
    </source>
</evidence>
<protein>
    <submittedName>
        <fullName evidence="4">Uncharacterized protein</fullName>
    </submittedName>
</protein>
<dbReference type="AlphaFoldDB" id="A0A483MEY4"/>
<dbReference type="EMBL" id="SDCQ01000005">
    <property type="protein sequence ID" value="TCX92185.1"/>
    <property type="molecule type" value="Genomic_DNA"/>
</dbReference>
<organism evidence="4">
    <name type="scientific">Klebsiella pneumoniae</name>
    <dbReference type="NCBI Taxonomy" id="573"/>
    <lineage>
        <taxon>Bacteria</taxon>
        <taxon>Pseudomonadati</taxon>
        <taxon>Pseudomonadota</taxon>
        <taxon>Gammaproteobacteria</taxon>
        <taxon>Enterobacterales</taxon>
        <taxon>Enterobacteriaceae</taxon>
        <taxon>Klebsiella/Raoultella group</taxon>
        <taxon>Klebsiella</taxon>
        <taxon>Klebsiella pneumoniae complex</taxon>
    </lineage>
</organism>
<accession>A0A483MEY4</accession>
<proteinExistence type="predicted"/>
<evidence type="ECO:0000313" key="4">
    <source>
        <dbReference type="EMBL" id="TCX86001.1"/>
    </source>
</evidence>
<name>A0A483MEY4_KLEPN</name>
<comment type="caution">
    <text evidence="4">The sequence shown here is derived from an EMBL/GenBank/DDBJ whole genome shotgun (WGS) entry which is preliminary data.</text>
</comment>
<reference evidence="4" key="1">
    <citation type="submission" date="2019-01" db="EMBL/GenBank/DDBJ databases">
        <authorList>
            <person name="Lista F."/>
            <person name="Anselmo A."/>
        </authorList>
    </citation>
    <scope>NUCLEOTIDE SEQUENCE</scope>
    <source>
        <strain evidence="3">12S</strain>
        <strain evidence="6">14R</strain>
        <strain evidence="2">14S</strain>
        <strain evidence="1">16S</strain>
        <strain evidence="5">6S</strain>
        <strain evidence="4">7S</strain>
    </source>
</reference>
<dbReference type="EMBL" id="SDCG01000008">
    <property type="protein sequence ID" value="TCX26781.1"/>
    <property type="molecule type" value="Genomic_DNA"/>
</dbReference>
<sequence>MAQVLSFQELIKFTAVMRFTCQSWGILHSEKRGGVGGPGARIFPGSGYALPGLLAVPFFAG</sequence>